<keyword evidence="1" id="KW-0547">Nucleotide-binding</keyword>
<dbReference type="Pfam" id="PF24923">
    <property type="entry name" value="ATP-grasp_IQCH"/>
    <property type="match status" value="1"/>
</dbReference>
<accession>A0A417XRM7</accession>
<evidence type="ECO:0000313" key="3">
    <source>
        <dbReference type="EMBL" id="RHW22743.1"/>
    </source>
</evidence>
<gene>
    <name evidence="3" type="ORF">D0Z08_31300</name>
</gene>
<keyword evidence="4" id="KW-1185">Reference proteome</keyword>
<dbReference type="PANTHER" id="PTHR14465">
    <property type="entry name" value="IQ DOMAIN-CONTAINING PROTEIN H"/>
    <property type="match status" value="1"/>
</dbReference>
<dbReference type="OrthoDB" id="164032at2"/>
<dbReference type="RefSeq" id="WP_118929200.1">
    <property type="nucleotide sequence ID" value="NZ_QXGH01000059.1"/>
</dbReference>
<dbReference type="Pfam" id="PF18105">
    <property type="entry name" value="PGM1_C"/>
    <property type="match status" value="1"/>
</dbReference>
<dbReference type="PANTHER" id="PTHR14465:SF0">
    <property type="entry name" value="IQ DOMAIN-CONTAINING PROTEIN H"/>
    <property type="match status" value="1"/>
</dbReference>
<dbReference type="InterPro" id="IPR011761">
    <property type="entry name" value="ATP-grasp"/>
</dbReference>
<dbReference type="InterPro" id="IPR038752">
    <property type="entry name" value="IQCH"/>
</dbReference>
<dbReference type="InterPro" id="IPR041356">
    <property type="entry name" value="PGM1_C"/>
</dbReference>
<dbReference type="EMBL" id="QXGH01000059">
    <property type="protein sequence ID" value="RHW22743.1"/>
    <property type="molecule type" value="Genomic_DNA"/>
</dbReference>
<protein>
    <recommendedName>
        <fullName evidence="2">ATP-grasp domain-containing protein</fullName>
    </recommendedName>
</protein>
<comment type="caution">
    <text evidence="3">The sequence shown here is derived from an EMBL/GenBank/DDBJ whole genome shotgun (WGS) entry which is preliminary data.</text>
</comment>
<dbReference type="Proteomes" id="UP000283644">
    <property type="component" value="Unassembled WGS sequence"/>
</dbReference>
<organism evidence="3 4">
    <name type="scientific">Nocardioides immobilis</name>
    <dbReference type="NCBI Taxonomy" id="2049295"/>
    <lineage>
        <taxon>Bacteria</taxon>
        <taxon>Bacillati</taxon>
        <taxon>Actinomycetota</taxon>
        <taxon>Actinomycetes</taxon>
        <taxon>Propionibacteriales</taxon>
        <taxon>Nocardioidaceae</taxon>
        <taxon>Nocardioides</taxon>
    </lineage>
</organism>
<sequence>MDTPTAQRFSALQADLAEAWLANLPGSDADHSLIALPSHSVAESLLAHYGPRVRALEHRYLVVYLMLHRVPHCELVFLCTQQPDHEVIEYYDSLVAAHTGRSALERFRVVVVDDGTPRSVSAKLLDRPDLLEELRACRRGRLAFVQPWNVTDLEVRVALELGMPMNGTSPELWPLGYKSAGRRMMREAGVPVPYGHEDVRSVDDVVAAVTDIQTARPEARGVVMKLDDSGAGDGNVVVGLRAADGSAADLAEIRERVETLASWYLTDLAAGGVVEELVSAPQFRSPSVQVGISPHGEVTVLASHEQVLGGDSAQVFTGCRFPADRAYAPQIAHHAETVGQALAARGAVGRAGVDFAVAGDDAGRWDCYALEINLRNGGTTHPFAVLRNLVPGAYDVRTGRWVAEADGSSRAYRATDNMVDIAWLGLAPSAVIAAVSDAGLDFDHVAGTGVVLHMLSCLAIDGRFGLTAIGRDEEHADWLLDATREAVDRISRS</sequence>
<name>A0A417XRM7_9ACTN</name>
<evidence type="ECO:0000256" key="1">
    <source>
        <dbReference type="PROSITE-ProRule" id="PRU00409"/>
    </source>
</evidence>
<dbReference type="InterPro" id="IPR056855">
    <property type="entry name" value="ATP-grasp_IQCH"/>
</dbReference>
<dbReference type="GO" id="GO:0005524">
    <property type="term" value="F:ATP binding"/>
    <property type="evidence" value="ECO:0007669"/>
    <property type="project" value="UniProtKB-UniRule"/>
</dbReference>
<dbReference type="PROSITE" id="PS50975">
    <property type="entry name" value="ATP_GRASP"/>
    <property type="match status" value="1"/>
</dbReference>
<evidence type="ECO:0000313" key="4">
    <source>
        <dbReference type="Proteomes" id="UP000283644"/>
    </source>
</evidence>
<evidence type="ECO:0000259" key="2">
    <source>
        <dbReference type="PROSITE" id="PS50975"/>
    </source>
</evidence>
<dbReference type="GO" id="GO:0046872">
    <property type="term" value="F:metal ion binding"/>
    <property type="evidence" value="ECO:0007669"/>
    <property type="project" value="InterPro"/>
</dbReference>
<reference evidence="3 4" key="1">
    <citation type="submission" date="2018-09" db="EMBL/GenBank/DDBJ databases">
        <title>Genome sequencing of Nocardioides immobilis CCTCC AB 2017083 for comparison to Nocardioides silvaticus.</title>
        <authorList>
            <person name="Li C."/>
            <person name="Wang G."/>
        </authorList>
    </citation>
    <scope>NUCLEOTIDE SEQUENCE [LARGE SCALE GENOMIC DNA]</scope>
    <source>
        <strain evidence="3 4">CCTCC AB 2017083</strain>
    </source>
</reference>
<feature type="domain" description="ATP-grasp" evidence="2">
    <location>
        <begin position="182"/>
        <end position="398"/>
    </location>
</feature>
<keyword evidence="1" id="KW-0067">ATP-binding</keyword>
<dbReference type="AlphaFoldDB" id="A0A417XRM7"/>
<dbReference type="SUPFAM" id="SSF56059">
    <property type="entry name" value="Glutathione synthetase ATP-binding domain-like"/>
    <property type="match status" value="1"/>
</dbReference>
<proteinExistence type="predicted"/>